<dbReference type="OrthoDB" id="9811417at2"/>
<protein>
    <submittedName>
        <fullName evidence="4">D-serine deaminase-like pyridoxal phosphate-dependent protein</fullName>
    </submittedName>
</protein>
<comment type="caution">
    <text evidence="4">The sequence shown here is derived from an EMBL/GenBank/DDBJ whole genome shotgun (WGS) entry which is preliminary data.</text>
</comment>
<dbReference type="InterPro" id="IPR051466">
    <property type="entry name" value="D-amino_acid_metab_enzyme"/>
</dbReference>
<dbReference type="Pfam" id="PF14031">
    <property type="entry name" value="D-ser_dehydrat"/>
    <property type="match status" value="1"/>
</dbReference>
<evidence type="ECO:0000313" key="4">
    <source>
        <dbReference type="EMBL" id="TQM11710.1"/>
    </source>
</evidence>
<dbReference type="InterPro" id="IPR029066">
    <property type="entry name" value="PLP-binding_barrel"/>
</dbReference>
<dbReference type="InterPro" id="IPR042208">
    <property type="entry name" value="D-ser_dehydrat-like_sf"/>
</dbReference>
<comment type="similarity">
    <text evidence="1">Belongs to the DSD1 family.</text>
</comment>
<accession>A0A543DQW0</accession>
<name>A0A543DQW0_9PSEU</name>
<evidence type="ECO:0000256" key="1">
    <source>
        <dbReference type="ARBA" id="ARBA00005323"/>
    </source>
</evidence>
<evidence type="ECO:0000259" key="3">
    <source>
        <dbReference type="SMART" id="SM01119"/>
    </source>
</evidence>
<dbReference type="Proteomes" id="UP000315677">
    <property type="component" value="Unassembled WGS sequence"/>
</dbReference>
<feature type="domain" description="D-serine dehydratase-like" evidence="3">
    <location>
        <begin position="320"/>
        <end position="418"/>
    </location>
</feature>
<evidence type="ECO:0000256" key="2">
    <source>
        <dbReference type="ARBA" id="ARBA00023239"/>
    </source>
</evidence>
<keyword evidence="5" id="KW-1185">Reference proteome</keyword>
<dbReference type="SUPFAM" id="SSF51419">
    <property type="entry name" value="PLP-binding barrel"/>
    <property type="match status" value="1"/>
</dbReference>
<keyword evidence="2" id="KW-0456">Lyase</keyword>
<dbReference type="EMBL" id="VFPA01000002">
    <property type="protein sequence ID" value="TQM11710.1"/>
    <property type="molecule type" value="Genomic_DNA"/>
</dbReference>
<evidence type="ECO:0000313" key="5">
    <source>
        <dbReference type="Proteomes" id="UP000315677"/>
    </source>
</evidence>
<reference evidence="4 5" key="1">
    <citation type="submission" date="2019-06" db="EMBL/GenBank/DDBJ databases">
        <title>Sequencing the genomes of 1000 actinobacteria strains.</title>
        <authorList>
            <person name="Klenk H.-P."/>
        </authorList>
    </citation>
    <scope>NUCLEOTIDE SEQUENCE [LARGE SCALE GENOMIC DNA]</scope>
    <source>
        <strain evidence="4 5">DSM 45301</strain>
    </source>
</reference>
<proteinExistence type="inferred from homology"/>
<dbReference type="SMART" id="SM01119">
    <property type="entry name" value="D-ser_dehydrat"/>
    <property type="match status" value="1"/>
</dbReference>
<dbReference type="Gene3D" id="2.40.37.20">
    <property type="entry name" value="D-serine dehydratase-like domain"/>
    <property type="match status" value="1"/>
</dbReference>
<dbReference type="PANTHER" id="PTHR28004">
    <property type="entry name" value="ZGC:162816-RELATED"/>
    <property type="match status" value="1"/>
</dbReference>
<gene>
    <name evidence="4" type="ORF">FB558_4280</name>
</gene>
<dbReference type="AlphaFoldDB" id="A0A543DQW0"/>
<dbReference type="GO" id="GO:0016829">
    <property type="term" value="F:lyase activity"/>
    <property type="evidence" value="ECO:0007669"/>
    <property type="project" value="UniProtKB-KW"/>
</dbReference>
<dbReference type="PANTHER" id="PTHR28004:SF8">
    <property type="entry name" value="D-SERINE DEAMINASE"/>
    <property type="match status" value="1"/>
</dbReference>
<dbReference type="Pfam" id="PF01168">
    <property type="entry name" value="Ala_racemase_N"/>
    <property type="match status" value="1"/>
</dbReference>
<dbReference type="InterPro" id="IPR026956">
    <property type="entry name" value="D-ser_dehydrat-like_dom"/>
</dbReference>
<dbReference type="Gene3D" id="3.20.20.10">
    <property type="entry name" value="Alanine racemase"/>
    <property type="match status" value="1"/>
</dbReference>
<sequence length="431" mass="46027">MTPTAATHLIDDGPIGWRFKGLPPDAAGGTLAALGAEGRSLFDAGFGWPLLVLRDSALRHNAELMARYCTEHGASIAPHLKTTASPELAEYALRAGAWGVTLATPYQARVFMAAGHARILLANELVDRAFAREVVGWLAEDEARAFYCYVDSREGVEVLRAALDGVATPRPLPVLIEVGHDGGRGGCRDSDAVAAVRDAVRSVDGLALAGVAGYEGSVSHARDAHGLSAVAGYLRSVRRAMELVLPHADPRLDEYVVSAGGSLYFDVVAAELGDWPADRDVRLIIRSGAYLTHDHGLYRALSPLDGSAPGAARVSRLVPAIEVWAPVLSRPEPGLAILGAGRRDLNWDQGLPAPIQARDHRGRDARDAAGWTIDALDDQHAYLRLPPQARLGPSDLVRLGISHPCTIHDRWLTAVVAADDDTVVSVARCYF</sequence>
<dbReference type="RefSeq" id="WP_142056049.1">
    <property type="nucleotide sequence ID" value="NZ_VFPA01000002.1"/>
</dbReference>
<organism evidence="4 5">
    <name type="scientific">Pseudonocardia kunmingensis</name>
    <dbReference type="NCBI Taxonomy" id="630975"/>
    <lineage>
        <taxon>Bacteria</taxon>
        <taxon>Bacillati</taxon>
        <taxon>Actinomycetota</taxon>
        <taxon>Actinomycetes</taxon>
        <taxon>Pseudonocardiales</taxon>
        <taxon>Pseudonocardiaceae</taxon>
        <taxon>Pseudonocardia</taxon>
    </lineage>
</organism>
<dbReference type="InterPro" id="IPR001608">
    <property type="entry name" value="Ala_racemase_N"/>
</dbReference>